<feature type="compositionally biased region" description="Low complexity" evidence="11">
    <location>
        <begin position="25"/>
        <end position="38"/>
    </location>
</feature>
<sequence>MYQQNYEINQDNFDRHTPDSEGLGSSIAASPAPSSDDSNLISPIPQHNYFSTPYQSNYQNYYPANQYNNYNYYNYNTNSFNDSNYYSRNNSLNYQYYNDCMNESIAYKPEPNVIQTKPVEKKVQLKFSIDSILGLNSECKIESPKEIISNPVEKIETENLHFETKSNCSKKRKSRKSSDLNTANNKRMRTIFTQEQLDNLEVEFLRQQYMVGSERSYLASSLGLSESQVKIWFQNRRIKWRKSQTGSGSGVDKQDDDYLNQSCSNESFKE</sequence>
<comment type="caution">
    <text evidence="13">The sequence shown here is derived from an EMBL/GenBank/DDBJ whole genome shotgun (WGS) entry which is preliminary data.</text>
</comment>
<dbReference type="GO" id="GO:0000981">
    <property type="term" value="F:DNA-binding transcription factor activity, RNA polymerase II-specific"/>
    <property type="evidence" value="ECO:0007669"/>
    <property type="project" value="InterPro"/>
</dbReference>
<evidence type="ECO:0000313" key="14">
    <source>
        <dbReference type="Proteomes" id="UP000663879"/>
    </source>
</evidence>
<dbReference type="FunFam" id="1.10.10.60:FF:000450">
    <property type="entry name" value="Homeobox protein notochord"/>
    <property type="match status" value="1"/>
</dbReference>
<comment type="subcellular location">
    <subcellularLocation>
        <location evidence="1 9 10">Nucleus</location>
    </subcellularLocation>
</comment>
<dbReference type="SUPFAM" id="SSF46689">
    <property type="entry name" value="Homeodomain-like"/>
    <property type="match status" value="1"/>
</dbReference>
<evidence type="ECO:0000259" key="12">
    <source>
        <dbReference type="PROSITE" id="PS50071"/>
    </source>
</evidence>
<dbReference type="SMART" id="SM00389">
    <property type="entry name" value="HOX"/>
    <property type="match status" value="1"/>
</dbReference>
<keyword evidence="8 9" id="KW-0539">Nucleus</keyword>
<evidence type="ECO:0000256" key="7">
    <source>
        <dbReference type="ARBA" id="ARBA00023163"/>
    </source>
</evidence>
<feature type="compositionally biased region" description="Polar residues" evidence="11">
    <location>
        <begin position="259"/>
        <end position="270"/>
    </location>
</feature>
<keyword evidence="7" id="KW-0804">Transcription</keyword>
<feature type="compositionally biased region" description="Polar residues" evidence="11">
    <location>
        <begin position="1"/>
        <end position="11"/>
    </location>
</feature>
<dbReference type="CDD" id="cd00086">
    <property type="entry name" value="homeodomain"/>
    <property type="match status" value="1"/>
</dbReference>
<keyword evidence="6 9" id="KW-0371">Homeobox</keyword>
<protein>
    <recommendedName>
        <fullName evidence="12">Homeobox domain-containing protein</fullName>
    </recommendedName>
</protein>
<keyword evidence="4" id="KW-0805">Transcription regulation</keyword>
<dbReference type="PROSITE" id="PS50071">
    <property type="entry name" value="HOMEOBOX_2"/>
    <property type="match status" value="1"/>
</dbReference>
<dbReference type="Pfam" id="PF00046">
    <property type="entry name" value="Homeodomain"/>
    <property type="match status" value="1"/>
</dbReference>
<dbReference type="Proteomes" id="UP000663879">
    <property type="component" value="Unassembled WGS sequence"/>
</dbReference>
<organism evidence="13 14">
    <name type="scientific">Brachionus calyciflorus</name>
    <dbReference type="NCBI Taxonomy" id="104777"/>
    <lineage>
        <taxon>Eukaryota</taxon>
        <taxon>Metazoa</taxon>
        <taxon>Spiralia</taxon>
        <taxon>Gnathifera</taxon>
        <taxon>Rotifera</taxon>
        <taxon>Eurotatoria</taxon>
        <taxon>Monogononta</taxon>
        <taxon>Pseudotrocha</taxon>
        <taxon>Ploima</taxon>
        <taxon>Brachionidae</taxon>
        <taxon>Brachionus</taxon>
    </lineage>
</organism>
<evidence type="ECO:0000256" key="5">
    <source>
        <dbReference type="ARBA" id="ARBA00023125"/>
    </source>
</evidence>
<gene>
    <name evidence="13" type="ORF">OXX778_LOCUS9015</name>
</gene>
<feature type="domain" description="Homeobox" evidence="12">
    <location>
        <begin position="183"/>
        <end position="243"/>
    </location>
</feature>
<dbReference type="GO" id="GO:0005634">
    <property type="term" value="C:nucleus"/>
    <property type="evidence" value="ECO:0007669"/>
    <property type="project" value="UniProtKB-SubCell"/>
</dbReference>
<dbReference type="OrthoDB" id="6159439at2759"/>
<feature type="region of interest" description="Disordered" evidence="11">
    <location>
        <begin position="242"/>
        <end position="270"/>
    </location>
</feature>
<keyword evidence="3" id="KW-0678">Repressor</keyword>
<dbReference type="PANTHER" id="PTHR24339:SF67">
    <property type="entry name" value="GNOT1 HOMEODOMAIN PROTEIN-RELATED"/>
    <property type="match status" value="1"/>
</dbReference>
<proteinExistence type="predicted"/>
<evidence type="ECO:0000256" key="1">
    <source>
        <dbReference type="ARBA" id="ARBA00004123"/>
    </source>
</evidence>
<evidence type="ECO:0000256" key="4">
    <source>
        <dbReference type="ARBA" id="ARBA00023015"/>
    </source>
</evidence>
<feature type="region of interest" description="Disordered" evidence="11">
    <location>
        <begin position="1"/>
        <end position="46"/>
    </location>
</feature>
<dbReference type="InterPro" id="IPR009057">
    <property type="entry name" value="Homeodomain-like_sf"/>
</dbReference>
<dbReference type="PROSITE" id="PS00027">
    <property type="entry name" value="HOMEOBOX_1"/>
    <property type="match status" value="1"/>
</dbReference>
<dbReference type="PANTHER" id="PTHR24339">
    <property type="entry name" value="HOMEOBOX PROTEIN EMX-RELATED"/>
    <property type="match status" value="1"/>
</dbReference>
<keyword evidence="5 9" id="KW-0238">DNA-binding</keyword>
<feature type="region of interest" description="Disordered" evidence="11">
    <location>
        <begin position="166"/>
        <end position="187"/>
    </location>
</feature>
<evidence type="ECO:0000256" key="8">
    <source>
        <dbReference type="ARBA" id="ARBA00023242"/>
    </source>
</evidence>
<dbReference type="AlphaFoldDB" id="A0A813WK23"/>
<evidence type="ECO:0000256" key="11">
    <source>
        <dbReference type="SAM" id="MobiDB-lite"/>
    </source>
</evidence>
<dbReference type="GO" id="GO:0007417">
    <property type="term" value="P:central nervous system development"/>
    <property type="evidence" value="ECO:0007669"/>
    <property type="project" value="TreeGrafter"/>
</dbReference>
<accession>A0A813WK23</accession>
<evidence type="ECO:0000256" key="6">
    <source>
        <dbReference type="ARBA" id="ARBA00023155"/>
    </source>
</evidence>
<dbReference type="GO" id="GO:0030182">
    <property type="term" value="P:neuron differentiation"/>
    <property type="evidence" value="ECO:0007669"/>
    <property type="project" value="TreeGrafter"/>
</dbReference>
<dbReference type="Gene3D" id="1.10.10.60">
    <property type="entry name" value="Homeodomain-like"/>
    <property type="match status" value="1"/>
</dbReference>
<dbReference type="InterPro" id="IPR017970">
    <property type="entry name" value="Homeobox_CS"/>
</dbReference>
<dbReference type="InterPro" id="IPR000047">
    <property type="entry name" value="HTH_motif"/>
</dbReference>
<dbReference type="GO" id="GO:0000978">
    <property type="term" value="F:RNA polymerase II cis-regulatory region sequence-specific DNA binding"/>
    <property type="evidence" value="ECO:0007669"/>
    <property type="project" value="TreeGrafter"/>
</dbReference>
<dbReference type="InterPro" id="IPR001356">
    <property type="entry name" value="HD"/>
</dbReference>
<evidence type="ECO:0000256" key="3">
    <source>
        <dbReference type="ARBA" id="ARBA00022491"/>
    </source>
</evidence>
<evidence type="ECO:0000256" key="9">
    <source>
        <dbReference type="PROSITE-ProRule" id="PRU00108"/>
    </source>
</evidence>
<keyword evidence="2" id="KW-0217">Developmental protein</keyword>
<reference evidence="13" key="1">
    <citation type="submission" date="2021-02" db="EMBL/GenBank/DDBJ databases">
        <authorList>
            <person name="Nowell W R."/>
        </authorList>
    </citation>
    <scope>NUCLEOTIDE SEQUENCE</scope>
    <source>
        <strain evidence="13">Ploen Becks lab</strain>
    </source>
</reference>
<evidence type="ECO:0000313" key="13">
    <source>
        <dbReference type="EMBL" id="CAF0852356.1"/>
    </source>
</evidence>
<dbReference type="PRINTS" id="PR00031">
    <property type="entry name" value="HTHREPRESSR"/>
</dbReference>
<feature type="DNA-binding region" description="Homeobox" evidence="9">
    <location>
        <begin position="185"/>
        <end position="244"/>
    </location>
</feature>
<name>A0A813WK23_9BILA</name>
<evidence type="ECO:0000256" key="10">
    <source>
        <dbReference type="RuleBase" id="RU000682"/>
    </source>
</evidence>
<evidence type="ECO:0000256" key="2">
    <source>
        <dbReference type="ARBA" id="ARBA00022473"/>
    </source>
</evidence>
<dbReference type="EMBL" id="CAJNOC010001295">
    <property type="protein sequence ID" value="CAF0852356.1"/>
    <property type="molecule type" value="Genomic_DNA"/>
</dbReference>
<keyword evidence="14" id="KW-1185">Reference proteome</keyword>
<dbReference type="InterPro" id="IPR050877">
    <property type="entry name" value="EMX-VAX-Noto_Homeobox_TFs"/>
</dbReference>